<evidence type="ECO:0000313" key="2">
    <source>
        <dbReference type="Proteomes" id="UP000215137"/>
    </source>
</evidence>
<dbReference type="Proteomes" id="UP000215137">
    <property type="component" value="Chromosome"/>
</dbReference>
<dbReference type="EMBL" id="CP022983">
    <property type="protein sequence ID" value="ASV67595.1"/>
    <property type="molecule type" value="Genomic_DNA"/>
</dbReference>
<evidence type="ECO:0000313" key="1">
    <source>
        <dbReference type="EMBL" id="ASV67595.1"/>
    </source>
</evidence>
<organism evidence="1 2">
    <name type="scientific">Cytobacillus kochii</name>
    <dbReference type="NCBI Taxonomy" id="859143"/>
    <lineage>
        <taxon>Bacteria</taxon>
        <taxon>Bacillati</taxon>
        <taxon>Bacillota</taxon>
        <taxon>Bacilli</taxon>
        <taxon>Bacillales</taxon>
        <taxon>Bacillaceae</taxon>
        <taxon>Cytobacillus</taxon>
    </lineage>
</organism>
<proteinExistence type="predicted"/>
<reference evidence="1 2" key="1">
    <citation type="submission" date="2017-08" db="EMBL/GenBank/DDBJ databases">
        <title>Complete Genome Sequence of Bacillus kochii Oregon-R-modENCODE STRAIN BDGP4, isolated from Drosophila melanogaster gut.</title>
        <authorList>
            <person name="Wan K.H."/>
            <person name="Yu C."/>
            <person name="Park S."/>
            <person name="Hammonds A.S."/>
            <person name="Booth B.W."/>
            <person name="Celniker S.E."/>
        </authorList>
    </citation>
    <scope>NUCLEOTIDE SEQUENCE [LARGE SCALE GENOMIC DNA]</scope>
    <source>
        <strain evidence="1 2">BDGP4</strain>
    </source>
</reference>
<gene>
    <name evidence="1" type="ORF">CKF48_09835</name>
</gene>
<name>A0A248THE1_9BACI</name>
<accession>A0A248THE1</accession>
<dbReference type="OrthoDB" id="9888252at2"/>
<keyword evidence="2" id="KW-1185">Reference proteome</keyword>
<protein>
    <submittedName>
        <fullName evidence="1">Uncharacterized protein</fullName>
    </submittedName>
</protein>
<dbReference type="RefSeq" id="WP_095371170.1">
    <property type="nucleotide sequence ID" value="NZ_CP022983.1"/>
</dbReference>
<sequence>MLMQVARELLRPVTAKLYNQEIKGYFHGFVQEGSLEDGIGAFAIIEKEDGSITQVDAYTVKFEDVRRNEHA</sequence>
<dbReference type="AlphaFoldDB" id="A0A248THE1"/>
<dbReference type="KEGG" id="bko:CKF48_09835"/>